<sequence length="42" mass="5145">MQVPNYQLMLYWHRTLSKSPKLEWFIQQFSAFHQSNLVSMQT</sequence>
<protein>
    <recommendedName>
        <fullName evidence="3">LysR family transcriptional regulator</fullName>
    </recommendedName>
</protein>
<accession>A0A2N8ZLR6</accession>
<dbReference type="EMBL" id="LT960612">
    <property type="protein sequence ID" value="SON52851.1"/>
    <property type="molecule type" value="Genomic_DNA"/>
</dbReference>
<evidence type="ECO:0008006" key="3">
    <source>
        <dbReference type="Google" id="ProtNLM"/>
    </source>
</evidence>
<name>A0A2N8ZLR6_9VIBR</name>
<evidence type="ECO:0000313" key="2">
    <source>
        <dbReference type="Proteomes" id="UP000235828"/>
    </source>
</evidence>
<organism evidence="1 2">
    <name type="scientific">Vibrio tapetis subsp. tapetis</name>
    <dbReference type="NCBI Taxonomy" id="1671868"/>
    <lineage>
        <taxon>Bacteria</taxon>
        <taxon>Pseudomonadati</taxon>
        <taxon>Pseudomonadota</taxon>
        <taxon>Gammaproteobacteria</taxon>
        <taxon>Vibrionales</taxon>
        <taxon>Vibrionaceae</taxon>
        <taxon>Vibrio</taxon>
    </lineage>
</organism>
<reference evidence="1 2" key="1">
    <citation type="submission" date="2017-10" db="EMBL/GenBank/DDBJ databases">
        <authorList>
            <person name="Banno H."/>
            <person name="Chua N.-H."/>
        </authorList>
    </citation>
    <scope>NUCLEOTIDE SEQUENCE [LARGE SCALE GENOMIC DNA]</scope>
    <source>
        <strain evidence="1">Vibrio tapetis CECT4600</strain>
    </source>
</reference>
<dbReference type="Proteomes" id="UP000235828">
    <property type="component" value="Chromosome B"/>
</dbReference>
<keyword evidence="2" id="KW-1185">Reference proteome</keyword>
<proteinExistence type="predicted"/>
<evidence type="ECO:0000313" key="1">
    <source>
        <dbReference type="EMBL" id="SON52851.1"/>
    </source>
</evidence>
<gene>
    <name evidence="1" type="ORF">VTAP4600_B1240</name>
</gene>
<dbReference type="KEGG" id="vta:B1240"/>
<dbReference type="AlphaFoldDB" id="A0A2N8ZLR6"/>